<proteinExistence type="predicted"/>
<gene>
    <name evidence="2" type="ORF">OKA05_04525</name>
</gene>
<feature type="signal peptide" evidence="1">
    <location>
        <begin position="1"/>
        <end position="23"/>
    </location>
</feature>
<feature type="chain" id="PRO_5046271043" evidence="1">
    <location>
        <begin position="24"/>
        <end position="247"/>
    </location>
</feature>
<accession>A0ABT3GDV6</accession>
<dbReference type="RefSeq" id="WP_264485914.1">
    <property type="nucleotide sequence ID" value="NZ_JAPDDT010000001.1"/>
</dbReference>
<evidence type="ECO:0000256" key="1">
    <source>
        <dbReference type="SAM" id="SignalP"/>
    </source>
</evidence>
<dbReference type="Proteomes" id="UP001320876">
    <property type="component" value="Unassembled WGS sequence"/>
</dbReference>
<dbReference type="EMBL" id="JAPDDT010000001">
    <property type="protein sequence ID" value="MCW1921805.1"/>
    <property type="molecule type" value="Genomic_DNA"/>
</dbReference>
<dbReference type="PROSITE" id="PS51257">
    <property type="entry name" value="PROKAR_LIPOPROTEIN"/>
    <property type="match status" value="1"/>
</dbReference>
<comment type="caution">
    <text evidence="2">The sequence shown here is derived from an EMBL/GenBank/DDBJ whole genome shotgun (WGS) entry which is preliminary data.</text>
</comment>
<sequence length="247" mass="26909">MKTSRLAALAAAFLACCAPAANAQSTEPSIPTGSLTAFPLIVQPGTKPKLTWTITYPSIVQDYTDIEGGNTVNPTEDLYVDIRILGAGVTVGNSSGSGYTFVPTRAEFSYDGGSYSEIFYGTNTQVQPSKIVKTQKVLKGKRLRFGGKYKYNNAWGPYFNSQSNTLNVRTLVNGDTPPSNVPQYNAPSLESFLRPYLDSSGRVKIGPMDVIVFMELTHYDSQRTDPGYDLQDMVLLCTFRTVTTPAP</sequence>
<keyword evidence="3" id="KW-1185">Reference proteome</keyword>
<organism evidence="2 3">
    <name type="scientific">Luteolibacter arcticus</name>
    <dbReference type="NCBI Taxonomy" id="1581411"/>
    <lineage>
        <taxon>Bacteria</taxon>
        <taxon>Pseudomonadati</taxon>
        <taxon>Verrucomicrobiota</taxon>
        <taxon>Verrucomicrobiia</taxon>
        <taxon>Verrucomicrobiales</taxon>
        <taxon>Verrucomicrobiaceae</taxon>
        <taxon>Luteolibacter</taxon>
    </lineage>
</organism>
<reference evidence="2 3" key="1">
    <citation type="submission" date="2022-10" db="EMBL/GenBank/DDBJ databases">
        <title>Luteolibacter arcticus strain CCTCC AB 2014275, whole genome shotgun sequencing project.</title>
        <authorList>
            <person name="Zhao G."/>
            <person name="Shen L."/>
        </authorList>
    </citation>
    <scope>NUCLEOTIDE SEQUENCE [LARGE SCALE GENOMIC DNA]</scope>
    <source>
        <strain evidence="2 3">CCTCC AB 2014275</strain>
    </source>
</reference>
<keyword evidence="1" id="KW-0732">Signal</keyword>
<evidence type="ECO:0000313" key="3">
    <source>
        <dbReference type="Proteomes" id="UP001320876"/>
    </source>
</evidence>
<name>A0ABT3GDV6_9BACT</name>
<protein>
    <submittedName>
        <fullName evidence="2">Uncharacterized protein</fullName>
    </submittedName>
</protein>
<evidence type="ECO:0000313" key="2">
    <source>
        <dbReference type="EMBL" id="MCW1921805.1"/>
    </source>
</evidence>